<organism evidence="3 4">
    <name type="scientific">Penicillium thymicola</name>
    <dbReference type="NCBI Taxonomy" id="293382"/>
    <lineage>
        <taxon>Eukaryota</taxon>
        <taxon>Fungi</taxon>
        <taxon>Dikarya</taxon>
        <taxon>Ascomycota</taxon>
        <taxon>Pezizomycotina</taxon>
        <taxon>Eurotiomycetes</taxon>
        <taxon>Eurotiomycetidae</taxon>
        <taxon>Eurotiales</taxon>
        <taxon>Aspergillaceae</taxon>
        <taxon>Penicillium</taxon>
    </lineage>
</organism>
<feature type="region of interest" description="Disordered" evidence="1">
    <location>
        <begin position="118"/>
        <end position="144"/>
    </location>
</feature>
<gene>
    <name evidence="3" type="ORF">VN97_g8989</name>
</gene>
<reference evidence="3" key="2">
    <citation type="journal article" date="2016" name="Fungal Biol.">
        <title>Ochratoxin A production by Penicillium thymicola.</title>
        <authorList>
            <person name="Nguyen H.D.T."/>
            <person name="McMullin D.R."/>
            <person name="Ponomareva E."/>
            <person name="Riley R."/>
            <person name="Pomraning K.R."/>
            <person name="Baker S.E."/>
            <person name="Seifert K.A."/>
        </authorList>
    </citation>
    <scope>NUCLEOTIDE SEQUENCE</scope>
    <source>
        <strain evidence="3">DAOM 180753</strain>
    </source>
</reference>
<sequence length="394" mass="43194">MSRLTVVDRGVPPQELGFADPVFGSNGVAFVAGRHLVEAVAVVDDARHGGLICGGRRGGSGGGGLGLPSDRTDHTVKLAGVEVRAADARVHGLQVVDRETPTARKAVALITTGRTGGEAAIDGASRQRPGRGDGRNESSDKKLGKCMLPPYHAFFPSEQLDARHLPGGHDGARIRRARDGPPLPPQQDLCATEWFPVVFGVQNPELAPLVDLDISFTIRNANNMSDIVHWPTEIDWTNNTSKDPYFFYAYFSEFRTPGRWRVAWNVHWKSCNEFALFNTSMFPRAEMITNSTGWSTWLTIEETGRQPTSSQTRRETPAPTNSPSPSPSLTTPSGSPRAKNGPTAATVRWWILRPRRCSRLIPVASMSARPWSRAWMPRGKRDCARARILPMTAL</sequence>
<reference evidence="3" key="1">
    <citation type="submission" date="2015-06" db="EMBL/GenBank/DDBJ databases">
        <authorList>
            <person name="Nguyen H."/>
        </authorList>
    </citation>
    <scope>NUCLEOTIDE SEQUENCE</scope>
    <source>
        <strain evidence="3">DAOM 180753</strain>
    </source>
</reference>
<comment type="caution">
    <text evidence="3">The sequence shown here is derived from an EMBL/GenBank/DDBJ whole genome shotgun (WGS) entry which is preliminary data.</text>
</comment>
<feature type="compositionally biased region" description="Low complexity" evidence="1">
    <location>
        <begin position="327"/>
        <end position="336"/>
    </location>
</feature>
<name>A0AAI9TCA7_PENTH</name>
<feature type="compositionally biased region" description="Basic and acidic residues" evidence="1">
    <location>
        <begin position="170"/>
        <end position="179"/>
    </location>
</feature>
<feature type="compositionally biased region" description="Basic and acidic residues" evidence="1">
    <location>
        <begin position="130"/>
        <end position="143"/>
    </location>
</feature>
<evidence type="ECO:0000313" key="3">
    <source>
        <dbReference type="EMBL" id="KAJ9484388.1"/>
    </source>
</evidence>
<dbReference type="AlphaFoldDB" id="A0AAI9TCA7"/>
<accession>A0AAI9TCA7</accession>
<feature type="region of interest" description="Disordered" evidence="1">
    <location>
        <begin position="165"/>
        <end position="185"/>
    </location>
</feature>
<dbReference type="InterPro" id="IPR055560">
    <property type="entry name" value="DUF7136"/>
</dbReference>
<dbReference type="EMBL" id="LACB01000343">
    <property type="protein sequence ID" value="KAJ9484388.1"/>
    <property type="molecule type" value="Genomic_DNA"/>
</dbReference>
<evidence type="ECO:0000313" key="4">
    <source>
        <dbReference type="Proteomes" id="UP001227192"/>
    </source>
</evidence>
<evidence type="ECO:0000259" key="2">
    <source>
        <dbReference type="Pfam" id="PF23584"/>
    </source>
</evidence>
<dbReference type="Pfam" id="PF23584">
    <property type="entry name" value="DUF7136"/>
    <property type="match status" value="1"/>
</dbReference>
<feature type="region of interest" description="Disordered" evidence="1">
    <location>
        <begin position="303"/>
        <end position="341"/>
    </location>
</feature>
<keyword evidence="4" id="KW-1185">Reference proteome</keyword>
<evidence type="ECO:0000256" key="1">
    <source>
        <dbReference type="SAM" id="MobiDB-lite"/>
    </source>
</evidence>
<dbReference type="Proteomes" id="UP001227192">
    <property type="component" value="Unassembled WGS sequence"/>
</dbReference>
<protein>
    <recommendedName>
        <fullName evidence="2">DUF7136 domain-containing protein</fullName>
    </recommendedName>
</protein>
<proteinExistence type="predicted"/>
<feature type="domain" description="DUF7136" evidence="2">
    <location>
        <begin position="192"/>
        <end position="315"/>
    </location>
</feature>